<evidence type="ECO:0000313" key="2">
    <source>
        <dbReference type="EMBL" id="CAF4436248.1"/>
    </source>
</evidence>
<dbReference type="InterPro" id="IPR006121">
    <property type="entry name" value="HMA_dom"/>
</dbReference>
<protein>
    <recommendedName>
        <fullName evidence="1">HMA domain-containing protein</fullName>
    </recommendedName>
</protein>
<dbReference type="SUPFAM" id="SSF55008">
    <property type="entry name" value="HMA, heavy metal-associated domain"/>
    <property type="match status" value="1"/>
</dbReference>
<sequence>MNITQTVEDLPGIHSIKVSFDDASANVLFDSNIIELSNIIKEIEKLD</sequence>
<proteinExistence type="predicted"/>
<dbReference type="AlphaFoldDB" id="A0A8S2WH93"/>
<comment type="caution">
    <text evidence="2">The sequence shown here is derived from an EMBL/GenBank/DDBJ whole genome shotgun (WGS) entry which is preliminary data.</text>
</comment>
<dbReference type="Pfam" id="PF00403">
    <property type="entry name" value="HMA"/>
    <property type="match status" value="1"/>
</dbReference>
<dbReference type="InterPro" id="IPR036163">
    <property type="entry name" value="HMA_dom_sf"/>
</dbReference>
<feature type="non-terminal residue" evidence="2">
    <location>
        <position position="47"/>
    </location>
</feature>
<dbReference type="EMBL" id="CAJOBI010065966">
    <property type="protein sequence ID" value="CAF4436248.1"/>
    <property type="molecule type" value="Genomic_DNA"/>
</dbReference>
<gene>
    <name evidence="2" type="ORF">SMN809_LOCUS32059</name>
</gene>
<dbReference type="GO" id="GO:0046872">
    <property type="term" value="F:metal ion binding"/>
    <property type="evidence" value="ECO:0007669"/>
    <property type="project" value="InterPro"/>
</dbReference>
<evidence type="ECO:0000259" key="1">
    <source>
        <dbReference type="PROSITE" id="PS50846"/>
    </source>
</evidence>
<evidence type="ECO:0000313" key="3">
    <source>
        <dbReference type="Proteomes" id="UP000676336"/>
    </source>
</evidence>
<organism evidence="2 3">
    <name type="scientific">Rotaria magnacalcarata</name>
    <dbReference type="NCBI Taxonomy" id="392030"/>
    <lineage>
        <taxon>Eukaryota</taxon>
        <taxon>Metazoa</taxon>
        <taxon>Spiralia</taxon>
        <taxon>Gnathifera</taxon>
        <taxon>Rotifera</taxon>
        <taxon>Eurotatoria</taxon>
        <taxon>Bdelloidea</taxon>
        <taxon>Philodinida</taxon>
        <taxon>Philodinidae</taxon>
        <taxon>Rotaria</taxon>
    </lineage>
</organism>
<name>A0A8S2WH93_9BILA</name>
<accession>A0A8S2WH93</accession>
<feature type="domain" description="HMA" evidence="1">
    <location>
        <begin position="1"/>
        <end position="47"/>
    </location>
</feature>
<reference evidence="2" key="1">
    <citation type="submission" date="2021-02" db="EMBL/GenBank/DDBJ databases">
        <authorList>
            <person name="Nowell W R."/>
        </authorList>
    </citation>
    <scope>NUCLEOTIDE SEQUENCE</scope>
</reference>
<dbReference type="Gene3D" id="3.30.70.100">
    <property type="match status" value="1"/>
</dbReference>
<dbReference type="Proteomes" id="UP000676336">
    <property type="component" value="Unassembled WGS sequence"/>
</dbReference>
<dbReference type="PROSITE" id="PS50846">
    <property type="entry name" value="HMA_2"/>
    <property type="match status" value="1"/>
</dbReference>
<dbReference type="CDD" id="cd00371">
    <property type="entry name" value="HMA"/>
    <property type="match status" value="1"/>
</dbReference>